<reference evidence="1" key="3">
    <citation type="journal article" date="2017" name="Nature">
        <title>Genome sequence of the progenitor of the wheat D genome Aegilops tauschii.</title>
        <authorList>
            <person name="Luo M.C."/>
            <person name="Gu Y.Q."/>
            <person name="Puiu D."/>
            <person name="Wang H."/>
            <person name="Twardziok S.O."/>
            <person name="Deal K.R."/>
            <person name="Huo N."/>
            <person name="Zhu T."/>
            <person name="Wang L."/>
            <person name="Wang Y."/>
            <person name="McGuire P.E."/>
            <person name="Liu S."/>
            <person name="Long H."/>
            <person name="Ramasamy R.K."/>
            <person name="Rodriguez J.C."/>
            <person name="Van S.L."/>
            <person name="Yuan L."/>
            <person name="Wang Z."/>
            <person name="Xia Z."/>
            <person name="Xiao L."/>
            <person name="Anderson O.D."/>
            <person name="Ouyang S."/>
            <person name="Liang Y."/>
            <person name="Zimin A.V."/>
            <person name="Pertea G."/>
            <person name="Qi P."/>
            <person name="Bennetzen J.L."/>
            <person name="Dai X."/>
            <person name="Dawson M.W."/>
            <person name="Muller H.G."/>
            <person name="Kugler K."/>
            <person name="Rivarola-Duarte L."/>
            <person name="Spannagl M."/>
            <person name="Mayer K.F.X."/>
            <person name="Lu F.H."/>
            <person name="Bevan M.W."/>
            <person name="Leroy P."/>
            <person name="Li P."/>
            <person name="You F.M."/>
            <person name="Sun Q."/>
            <person name="Liu Z."/>
            <person name="Lyons E."/>
            <person name="Wicker T."/>
            <person name="Salzberg S.L."/>
            <person name="Devos K.M."/>
            <person name="Dvorak J."/>
        </authorList>
    </citation>
    <scope>NUCLEOTIDE SEQUENCE [LARGE SCALE GENOMIC DNA]</scope>
    <source>
        <strain evidence="1">cv. AL8/78</strain>
    </source>
</reference>
<reference evidence="2" key="1">
    <citation type="journal article" date="2014" name="Science">
        <title>Ancient hybridizations among the ancestral genomes of bread wheat.</title>
        <authorList>
            <consortium name="International Wheat Genome Sequencing Consortium,"/>
            <person name="Marcussen T."/>
            <person name="Sandve S.R."/>
            <person name="Heier L."/>
            <person name="Spannagl M."/>
            <person name="Pfeifer M."/>
            <person name="Jakobsen K.S."/>
            <person name="Wulff B.B."/>
            <person name="Steuernagel B."/>
            <person name="Mayer K.F."/>
            <person name="Olsen O.A."/>
        </authorList>
    </citation>
    <scope>NUCLEOTIDE SEQUENCE [LARGE SCALE GENOMIC DNA]</scope>
    <source>
        <strain evidence="2">cv. AL8/78</strain>
    </source>
</reference>
<proteinExistence type="predicted"/>
<sequence length="88" mass="10381">PLASTIATTACKLFLRFSALVLNNSSFQKTKSFFFCYITNSFYYEALCPKLNDSFLHLNFQHVFEQHSLLYSRFEEEILAYYPSFIPR</sequence>
<reference evidence="1" key="5">
    <citation type="journal article" date="2021" name="G3 (Bethesda)">
        <title>Aegilops tauschii genome assembly Aet v5.0 features greater sequence contiguity and improved annotation.</title>
        <authorList>
            <person name="Wang L."/>
            <person name="Zhu T."/>
            <person name="Rodriguez J.C."/>
            <person name="Deal K.R."/>
            <person name="Dubcovsky J."/>
            <person name="McGuire P.E."/>
            <person name="Lux T."/>
            <person name="Spannagl M."/>
            <person name="Mayer K.F.X."/>
            <person name="Baldrich P."/>
            <person name="Meyers B.C."/>
            <person name="Huo N."/>
            <person name="Gu Y.Q."/>
            <person name="Zhou H."/>
            <person name="Devos K.M."/>
            <person name="Bennetzen J.L."/>
            <person name="Unver T."/>
            <person name="Budak H."/>
            <person name="Gulick P.J."/>
            <person name="Galiba G."/>
            <person name="Kalapos B."/>
            <person name="Nelson D.R."/>
            <person name="Li P."/>
            <person name="You F.M."/>
            <person name="Luo M.C."/>
            <person name="Dvorak J."/>
        </authorList>
    </citation>
    <scope>NUCLEOTIDE SEQUENCE [LARGE SCALE GENOMIC DNA]</scope>
    <source>
        <strain evidence="1">cv. AL8/78</strain>
    </source>
</reference>
<keyword evidence="2" id="KW-1185">Reference proteome</keyword>
<evidence type="ECO:0000313" key="1">
    <source>
        <dbReference type="EnsemblPlants" id="AET2Gv20331800.1"/>
    </source>
</evidence>
<dbReference type="AlphaFoldDB" id="A0A453B137"/>
<dbReference type="EnsemblPlants" id="AET2Gv20331800.1">
    <property type="protein sequence ID" value="AET2Gv20331800.1"/>
    <property type="gene ID" value="AET2Gv20331800"/>
</dbReference>
<dbReference type="Gramene" id="AET2Gv20331800.1">
    <property type="protein sequence ID" value="AET2Gv20331800.1"/>
    <property type="gene ID" value="AET2Gv20331800"/>
</dbReference>
<reference evidence="2" key="2">
    <citation type="journal article" date="2017" name="Nat. Plants">
        <title>The Aegilops tauschii genome reveals multiple impacts of transposons.</title>
        <authorList>
            <person name="Zhao G."/>
            <person name="Zou C."/>
            <person name="Li K."/>
            <person name="Wang K."/>
            <person name="Li T."/>
            <person name="Gao L."/>
            <person name="Zhang X."/>
            <person name="Wang H."/>
            <person name="Yang Z."/>
            <person name="Liu X."/>
            <person name="Jiang W."/>
            <person name="Mao L."/>
            <person name="Kong X."/>
            <person name="Jiao Y."/>
            <person name="Jia J."/>
        </authorList>
    </citation>
    <scope>NUCLEOTIDE SEQUENCE [LARGE SCALE GENOMIC DNA]</scope>
    <source>
        <strain evidence="2">cv. AL8/78</strain>
    </source>
</reference>
<accession>A0A453B137</accession>
<reference evidence="1" key="4">
    <citation type="submission" date="2019-03" db="UniProtKB">
        <authorList>
            <consortium name="EnsemblPlants"/>
        </authorList>
    </citation>
    <scope>IDENTIFICATION</scope>
</reference>
<organism evidence="1 2">
    <name type="scientific">Aegilops tauschii subsp. strangulata</name>
    <name type="common">Goatgrass</name>
    <dbReference type="NCBI Taxonomy" id="200361"/>
    <lineage>
        <taxon>Eukaryota</taxon>
        <taxon>Viridiplantae</taxon>
        <taxon>Streptophyta</taxon>
        <taxon>Embryophyta</taxon>
        <taxon>Tracheophyta</taxon>
        <taxon>Spermatophyta</taxon>
        <taxon>Magnoliopsida</taxon>
        <taxon>Liliopsida</taxon>
        <taxon>Poales</taxon>
        <taxon>Poaceae</taxon>
        <taxon>BOP clade</taxon>
        <taxon>Pooideae</taxon>
        <taxon>Triticodae</taxon>
        <taxon>Triticeae</taxon>
        <taxon>Triticinae</taxon>
        <taxon>Aegilops</taxon>
    </lineage>
</organism>
<protein>
    <submittedName>
        <fullName evidence="1">Uncharacterized protein</fullName>
    </submittedName>
</protein>
<evidence type="ECO:0000313" key="2">
    <source>
        <dbReference type="Proteomes" id="UP000015105"/>
    </source>
</evidence>
<dbReference type="Proteomes" id="UP000015105">
    <property type="component" value="Chromosome 2D"/>
</dbReference>
<name>A0A453B137_AEGTS</name>